<name>A0A1M6V0D9_9FIRM</name>
<evidence type="ECO:0000256" key="3">
    <source>
        <dbReference type="SAM" id="Phobius"/>
    </source>
</evidence>
<dbReference type="GO" id="GO:0016020">
    <property type="term" value="C:membrane"/>
    <property type="evidence" value="ECO:0007669"/>
    <property type="project" value="InterPro"/>
</dbReference>
<feature type="domain" description="Methyl-accepting transducer" evidence="4">
    <location>
        <begin position="117"/>
        <end position="374"/>
    </location>
</feature>
<dbReference type="PANTHER" id="PTHR32089:SF112">
    <property type="entry name" value="LYSOZYME-LIKE PROTEIN-RELATED"/>
    <property type="match status" value="1"/>
</dbReference>
<dbReference type="PROSITE" id="PS50111">
    <property type="entry name" value="CHEMOTAXIS_TRANSDUC_2"/>
    <property type="match status" value="1"/>
</dbReference>
<evidence type="ECO:0000256" key="1">
    <source>
        <dbReference type="ARBA" id="ARBA00023224"/>
    </source>
</evidence>
<gene>
    <name evidence="5" type="ORF">SAMN02745136_03257</name>
</gene>
<dbReference type="AlphaFoldDB" id="A0A1M6V0D9"/>
<dbReference type="EMBL" id="FRAC01000016">
    <property type="protein sequence ID" value="SHK74776.1"/>
    <property type="molecule type" value="Genomic_DNA"/>
</dbReference>
<dbReference type="STRING" id="1121322.SAMN02745136_03257"/>
<organism evidence="5 6">
    <name type="scientific">Anaerocolumna jejuensis DSM 15929</name>
    <dbReference type="NCBI Taxonomy" id="1121322"/>
    <lineage>
        <taxon>Bacteria</taxon>
        <taxon>Bacillati</taxon>
        <taxon>Bacillota</taxon>
        <taxon>Clostridia</taxon>
        <taxon>Lachnospirales</taxon>
        <taxon>Lachnospiraceae</taxon>
        <taxon>Anaerocolumna</taxon>
    </lineage>
</organism>
<dbReference type="RefSeq" id="WP_073277817.1">
    <property type="nucleotide sequence ID" value="NZ_FRAC01000016.1"/>
</dbReference>
<feature type="transmembrane region" description="Helical" evidence="3">
    <location>
        <begin position="39"/>
        <end position="57"/>
    </location>
</feature>
<accession>A0A1M6V0D9</accession>
<evidence type="ECO:0000256" key="2">
    <source>
        <dbReference type="PROSITE-ProRule" id="PRU00284"/>
    </source>
</evidence>
<dbReference type="InterPro" id="IPR004089">
    <property type="entry name" value="MCPsignal_dom"/>
</dbReference>
<dbReference type="PANTHER" id="PTHR32089">
    <property type="entry name" value="METHYL-ACCEPTING CHEMOTAXIS PROTEIN MCPB"/>
    <property type="match status" value="1"/>
</dbReference>
<keyword evidence="3" id="KW-1133">Transmembrane helix</keyword>
<evidence type="ECO:0000259" key="4">
    <source>
        <dbReference type="PROSITE" id="PS50111"/>
    </source>
</evidence>
<dbReference type="Gene3D" id="1.10.287.950">
    <property type="entry name" value="Methyl-accepting chemotaxis protein"/>
    <property type="match status" value="1"/>
</dbReference>
<proteinExistence type="predicted"/>
<feature type="transmembrane region" description="Helical" evidence="3">
    <location>
        <begin position="12"/>
        <end position="33"/>
    </location>
</feature>
<evidence type="ECO:0000313" key="6">
    <source>
        <dbReference type="Proteomes" id="UP000184386"/>
    </source>
</evidence>
<dbReference type="SMART" id="SM00283">
    <property type="entry name" value="MA"/>
    <property type="match status" value="1"/>
</dbReference>
<reference evidence="5 6" key="1">
    <citation type="submission" date="2016-11" db="EMBL/GenBank/DDBJ databases">
        <authorList>
            <person name="Jaros S."/>
            <person name="Januszkiewicz K."/>
            <person name="Wedrychowicz H."/>
        </authorList>
    </citation>
    <scope>NUCLEOTIDE SEQUENCE [LARGE SCALE GENOMIC DNA]</scope>
    <source>
        <strain evidence="5 6">DSM 15929</strain>
    </source>
</reference>
<keyword evidence="3" id="KW-0472">Membrane</keyword>
<evidence type="ECO:0000313" key="5">
    <source>
        <dbReference type="EMBL" id="SHK74776.1"/>
    </source>
</evidence>
<dbReference type="SUPFAM" id="SSF58104">
    <property type="entry name" value="Methyl-accepting chemotaxis protein (MCP) signaling domain"/>
    <property type="match status" value="1"/>
</dbReference>
<keyword evidence="1 2" id="KW-0807">Transducer</keyword>
<dbReference type="OrthoDB" id="9760371at2"/>
<keyword evidence="6" id="KW-1185">Reference proteome</keyword>
<dbReference type="GO" id="GO:0007165">
    <property type="term" value="P:signal transduction"/>
    <property type="evidence" value="ECO:0007669"/>
    <property type="project" value="UniProtKB-KW"/>
</dbReference>
<sequence length="404" mass="43687">MESHNERKVIRGVMNTNLAVMLVCFVVLTAGAFLRVQPLIFIAVVLELAALCLTFVLNARLNKAAQANDTAVRAESNSVYSENKPAVNTEENINEFIQHVKESVEVITYSSEEMKHSSGEMSDISSKVTLSISQLAEGATQQAESTEKGSTRINNITEMIICIGEDMAASDKVSDEAMAAMADVKESIRFQEEKMTENKVITENMEVAITDLMEKSKEIGKILEVIKGVAQQTNLLALNAAIEAARAGEHGRGFAVVSEEIRKLAEQSAESGKQITEIINDVQQGIENTVMQIKTANTLSQEQGKAFEQTVSSISDISEKVSSIGVKVKAAAGATKTLTDDAREAEDMIATIASISEETAAGTQEASSSVEEQNNLIQLVAECSNEMSNIAQVLKEKLEAFNLE</sequence>
<keyword evidence="3" id="KW-0812">Transmembrane</keyword>
<dbReference type="Proteomes" id="UP000184386">
    <property type="component" value="Unassembled WGS sequence"/>
</dbReference>
<protein>
    <submittedName>
        <fullName evidence="5">Methyl-accepting chemotaxis protein</fullName>
    </submittedName>
</protein>
<dbReference type="Pfam" id="PF00015">
    <property type="entry name" value="MCPsignal"/>
    <property type="match status" value="1"/>
</dbReference>